<comment type="caution">
    <text evidence="1">The sequence shown here is derived from an EMBL/GenBank/DDBJ whole genome shotgun (WGS) entry which is preliminary data.</text>
</comment>
<gene>
    <name evidence="1" type="ORF">CUN59_19245</name>
</gene>
<evidence type="ECO:0000313" key="2">
    <source>
        <dbReference type="Proteomes" id="UP000239589"/>
    </source>
</evidence>
<dbReference type="RefSeq" id="WP_104389346.1">
    <property type="nucleotide sequence ID" value="NZ_PGEM01000178.1"/>
</dbReference>
<reference evidence="1 2" key="1">
    <citation type="submission" date="2018-02" db="EMBL/GenBank/DDBJ databases">
        <title>Discovery of a pederin family compound in a non-symbiotic bloom-forming cyanobacterium.</title>
        <authorList>
            <person name="Kust A."/>
            <person name="Mares J."/>
            <person name="Jokela J."/>
            <person name="Urajova P."/>
            <person name="Hajek J."/>
            <person name="Saurav K."/>
            <person name="Voracova K."/>
            <person name="Fewer D.P."/>
            <person name="Haapaniemi E."/>
            <person name="Permi P."/>
            <person name="Rehakova K."/>
            <person name="Sivonen K."/>
            <person name="Hrouzek P."/>
        </authorList>
    </citation>
    <scope>NUCLEOTIDE SEQUENCE [LARGE SCALE GENOMIC DNA]</scope>
    <source>
        <strain evidence="1 2">CHARLIE-1</strain>
    </source>
</reference>
<keyword evidence="2" id="KW-1185">Reference proteome</keyword>
<accession>A0A2S6CPW9</accession>
<protein>
    <submittedName>
        <fullName evidence="1">Uncharacterized protein</fullName>
    </submittedName>
</protein>
<dbReference type="OrthoDB" id="9913916at2"/>
<dbReference type="Proteomes" id="UP000239589">
    <property type="component" value="Unassembled WGS sequence"/>
</dbReference>
<name>A0A2S6CPW9_9CYAN</name>
<sequence length="135" mass="15206">MKIKLEWCPYGDIGRKEIAWASVEVETEHNDPFLRVNPIVRVKSYPTASDEKDKLKALAEKASTKKEVEEMALRAWNREIEVSIGFQGHGYSTKNPNNLDLSVAVYKLPSFKVLSIEGNEDFLSKIPPIPEGCVS</sequence>
<evidence type="ECO:0000313" key="1">
    <source>
        <dbReference type="EMBL" id="PPJ61742.1"/>
    </source>
</evidence>
<organism evidence="1 2">
    <name type="scientific">Cuspidothrix issatschenkoi CHARLIE-1</name>
    <dbReference type="NCBI Taxonomy" id="2052836"/>
    <lineage>
        <taxon>Bacteria</taxon>
        <taxon>Bacillati</taxon>
        <taxon>Cyanobacteriota</taxon>
        <taxon>Cyanophyceae</taxon>
        <taxon>Nostocales</taxon>
        <taxon>Aphanizomenonaceae</taxon>
        <taxon>Cuspidothrix</taxon>
    </lineage>
</organism>
<proteinExistence type="predicted"/>
<dbReference type="EMBL" id="PGEM01000178">
    <property type="protein sequence ID" value="PPJ61742.1"/>
    <property type="molecule type" value="Genomic_DNA"/>
</dbReference>
<dbReference type="AlphaFoldDB" id="A0A2S6CPW9"/>